<accession>A0A433D367</accession>
<evidence type="ECO:0000256" key="2">
    <source>
        <dbReference type="ARBA" id="ARBA00005307"/>
    </source>
</evidence>
<evidence type="ECO:0000313" key="13">
    <source>
        <dbReference type="EMBL" id="RUP45296.1"/>
    </source>
</evidence>
<dbReference type="GO" id="GO:0009117">
    <property type="term" value="P:nucleotide metabolic process"/>
    <property type="evidence" value="ECO:0007669"/>
    <property type="project" value="UniProtKB-KW"/>
</dbReference>
<evidence type="ECO:0000256" key="9">
    <source>
        <dbReference type="ARBA" id="ARBA00022840"/>
    </source>
</evidence>
<keyword evidence="9" id="KW-0067">ATP-binding</keyword>
<comment type="cofactor">
    <cofactor evidence="1">
        <name>Mg(2+)</name>
        <dbReference type="ChEBI" id="CHEBI:18420"/>
    </cofactor>
</comment>
<keyword evidence="11" id="KW-0546">Nucleotide metabolism</keyword>
<proteinExistence type="inferred from homology"/>
<dbReference type="Proteomes" id="UP000268093">
    <property type="component" value="Unassembled WGS sequence"/>
</dbReference>
<comment type="caution">
    <text evidence="13">The sequence shown here is derived from an EMBL/GenBank/DDBJ whole genome shotgun (WGS) entry which is preliminary data.</text>
</comment>
<keyword evidence="8" id="KW-0378">Hydrolase</keyword>
<evidence type="ECO:0000256" key="3">
    <source>
        <dbReference type="ARBA" id="ARBA00011881"/>
    </source>
</evidence>
<dbReference type="AlphaFoldDB" id="A0A433D367"/>
<keyword evidence="7" id="KW-0547">Nucleotide-binding</keyword>
<evidence type="ECO:0000256" key="11">
    <source>
        <dbReference type="ARBA" id="ARBA00023080"/>
    </source>
</evidence>
<comment type="subunit">
    <text evidence="3">Homotetramer.</text>
</comment>
<organism evidence="13 14">
    <name type="scientific">Jimgerdemannia flammicorona</name>
    <dbReference type="NCBI Taxonomy" id="994334"/>
    <lineage>
        <taxon>Eukaryota</taxon>
        <taxon>Fungi</taxon>
        <taxon>Fungi incertae sedis</taxon>
        <taxon>Mucoromycota</taxon>
        <taxon>Mucoromycotina</taxon>
        <taxon>Endogonomycetes</taxon>
        <taxon>Endogonales</taxon>
        <taxon>Endogonaceae</taxon>
        <taxon>Jimgerdemannia</taxon>
    </lineage>
</organism>
<dbReference type="GO" id="GO:0071590">
    <property type="term" value="P:nicotinamide riboside biosynthetic process"/>
    <property type="evidence" value="ECO:0007669"/>
    <property type="project" value="TreeGrafter"/>
</dbReference>
<dbReference type="PANTHER" id="PTHR28213:SF1">
    <property type="entry name" value="IMP-SPECIFIC 5'-NUCLEOTIDASE 1"/>
    <property type="match status" value="1"/>
</dbReference>
<dbReference type="GO" id="GO:0071592">
    <property type="term" value="P:nicotinic acid riboside biosynthetic process"/>
    <property type="evidence" value="ECO:0007669"/>
    <property type="project" value="TreeGrafter"/>
</dbReference>
<keyword evidence="6" id="KW-0479">Metal-binding</keyword>
<comment type="catalytic activity">
    <reaction evidence="12">
        <text>IMP + H2O = inosine + phosphate</text>
        <dbReference type="Rhea" id="RHEA:27718"/>
        <dbReference type="ChEBI" id="CHEBI:15377"/>
        <dbReference type="ChEBI" id="CHEBI:17596"/>
        <dbReference type="ChEBI" id="CHEBI:43474"/>
        <dbReference type="ChEBI" id="CHEBI:58053"/>
        <dbReference type="EC" id="3.1.3.99"/>
    </reaction>
</comment>
<dbReference type="GO" id="GO:0005524">
    <property type="term" value="F:ATP binding"/>
    <property type="evidence" value="ECO:0007669"/>
    <property type="project" value="UniProtKB-KW"/>
</dbReference>
<dbReference type="EC" id="3.1.3.99" evidence="4"/>
<reference evidence="13 14" key="1">
    <citation type="journal article" date="2018" name="New Phytol.">
        <title>Phylogenomics of Endogonaceae and evolution of mycorrhizas within Mucoromycota.</title>
        <authorList>
            <person name="Chang Y."/>
            <person name="Desiro A."/>
            <person name="Na H."/>
            <person name="Sandor L."/>
            <person name="Lipzen A."/>
            <person name="Clum A."/>
            <person name="Barry K."/>
            <person name="Grigoriev I.V."/>
            <person name="Martin F.M."/>
            <person name="Stajich J.E."/>
            <person name="Smith M.E."/>
            <person name="Bonito G."/>
            <person name="Spatafora J.W."/>
        </authorList>
    </citation>
    <scope>NUCLEOTIDE SEQUENCE [LARGE SCALE GENOMIC DNA]</scope>
    <source>
        <strain evidence="13 14">GMNB39</strain>
    </source>
</reference>
<evidence type="ECO:0000313" key="14">
    <source>
        <dbReference type="Proteomes" id="UP000268093"/>
    </source>
</evidence>
<evidence type="ECO:0000256" key="6">
    <source>
        <dbReference type="ARBA" id="ARBA00022723"/>
    </source>
</evidence>
<dbReference type="InterPro" id="IPR009453">
    <property type="entry name" value="ISN1"/>
</dbReference>
<name>A0A433D367_9FUNG</name>
<protein>
    <recommendedName>
        <fullName evidence="5">IMP-specific 5'-nucleotidase 1</fullName>
        <ecNumber evidence="4">3.1.3.99</ecNumber>
    </recommendedName>
</protein>
<keyword evidence="14" id="KW-1185">Reference proteome</keyword>
<dbReference type="GO" id="GO:0000287">
    <property type="term" value="F:magnesium ion binding"/>
    <property type="evidence" value="ECO:0007669"/>
    <property type="project" value="InterPro"/>
</dbReference>
<gene>
    <name evidence="13" type="ORF">BC936DRAFT_148358</name>
</gene>
<dbReference type="GO" id="GO:0008253">
    <property type="term" value="F:5'-nucleotidase activity"/>
    <property type="evidence" value="ECO:0007669"/>
    <property type="project" value="InterPro"/>
</dbReference>
<dbReference type="OrthoDB" id="185373at2759"/>
<keyword evidence="10" id="KW-0460">Magnesium</keyword>
<dbReference type="PANTHER" id="PTHR28213">
    <property type="entry name" value="IMP-SPECIFIC 5'-NUCLEOTIDASE 1"/>
    <property type="match status" value="1"/>
</dbReference>
<dbReference type="Pfam" id="PF06437">
    <property type="entry name" value="ISN1"/>
    <property type="match status" value="1"/>
</dbReference>
<evidence type="ECO:0000256" key="1">
    <source>
        <dbReference type="ARBA" id="ARBA00001946"/>
    </source>
</evidence>
<dbReference type="EMBL" id="RBNI01007507">
    <property type="protein sequence ID" value="RUP45296.1"/>
    <property type="molecule type" value="Genomic_DNA"/>
</dbReference>
<dbReference type="GO" id="GO:0006190">
    <property type="term" value="P:inosine salvage"/>
    <property type="evidence" value="ECO:0007669"/>
    <property type="project" value="InterPro"/>
</dbReference>
<evidence type="ECO:0000256" key="7">
    <source>
        <dbReference type="ARBA" id="ARBA00022741"/>
    </source>
</evidence>
<evidence type="ECO:0000256" key="8">
    <source>
        <dbReference type="ARBA" id="ARBA00022801"/>
    </source>
</evidence>
<evidence type="ECO:0000256" key="12">
    <source>
        <dbReference type="ARBA" id="ARBA00047413"/>
    </source>
</evidence>
<evidence type="ECO:0000256" key="10">
    <source>
        <dbReference type="ARBA" id="ARBA00022842"/>
    </source>
</evidence>
<sequence>MTLYADGQDFEHDSALVHLLIRLLEYDLYVCVVTAAGYGDDAGRYEGRLSGLLKGFEGKGLGKRVEKFYVLGK</sequence>
<evidence type="ECO:0000256" key="4">
    <source>
        <dbReference type="ARBA" id="ARBA00012894"/>
    </source>
</evidence>
<evidence type="ECO:0000256" key="5">
    <source>
        <dbReference type="ARBA" id="ARBA00015544"/>
    </source>
</evidence>
<comment type="similarity">
    <text evidence="2">Belongs to the ISN1 family.</text>
</comment>